<protein>
    <recommendedName>
        <fullName evidence="2">Peroxisomal membrane protein PEX16</fullName>
    </recommendedName>
</protein>
<organism evidence="4 5">
    <name type="scientific">Erysiphe pulchra</name>
    <dbReference type="NCBI Taxonomy" id="225359"/>
    <lineage>
        <taxon>Eukaryota</taxon>
        <taxon>Fungi</taxon>
        <taxon>Dikarya</taxon>
        <taxon>Ascomycota</taxon>
        <taxon>Pezizomycotina</taxon>
        <taxon>Leotiomycetes</taxon>
        <taxon>Erysiphales</taxon>
        <taxon>Erysiphaceae</taxon>
        <taxon>Erysiphe</taxon>
    </lineage>
</organism>
<sequence>MKSSVTSPSRKFSAALKFPPKCLQMYDHFITSNQSAVTSIESTLRSLTYVIPGRFRDAELASESLHCSIQLLSLYHDKLLLRSEASLSNFPSIQSPHNRYTKFWCQRSRFYRRVALILNVIQYTKLLWEMVAKRRGEKARWRIVVILETMEAVCKLNLLQITKSRSPVNPPFPTREVLNHSDSSNAEGDGVTGDSLNTQFHGTPREYQLKRTGMKLPTLPNPKDISGYLLSRVLSADDIKAPSTLLNQLHGSVYLAEVLYILQPVIYAIILSLKRDKSSWQPWVIGISIDYLIRHLRKKDNLRATVLEKEQWGKRNWALAWWIMRGAFYEKFTKGLLHRTSESLPSFFAGILDDYLYLWDGYYSSTSF</sequence>
<dbReference type="STRING" id="225359.A0A2S4PTG5"/>
<reference evidence="4 5" key="1">
    <citation type="submission" date="2017-10" db="EMBL/GenBank/DDBJ databases">
        <title>Development of genomic resources for the powdery mildew, Erysiphe pulchra.</title>
        <authorList>
            <person name="Wadl P.A."/>
            <person name="Mack B.M."/>
            <person name="Moore G."/>
            <person name="Beltz S.B."/>
        </authorList>
    </citation>
    <scope>NUCLEOTIDE SEQUENCE [LARGE SCALE GENOMIC DNA]</scope>
    <source>
        <strain evidence="4">Cflorida</strain>
    </source>
</reference>
<gene>
    <name evidence="4" type="ORF">EPUL_001484</name>
</gene>
<dbReference type="GO" id="GO:0005778">
    <property type="term" value="C:peroxisomal membrane"/>
    <property type="evidence" value="ECO:0007669"/>
    <property type="project" value="UniProtKB-SubCell"/>
</dbReference>
<evidence type="ECO:0000256" key="2">
    <source>
        <dbReference type="RuleBase" id="RU365003"/>
    </source>
</evidence>
<dbReference type="EMBL" id="PEDP01000649">
    <property type="protein sequence ID" value="POS85307.1"/>
    <property type="molecule type" value="Genomic_DNA"/>
</dbReference>
<evidence type="ECO:0000256" key="1">
    <source>
        <dbReference type="ARBA" id="ARBA00009505"/>
    </source>
</evidence>
<dbReference type="GO" id="GO:0007031">
    <property type="term" value="P:peroxisome organization"/>
    <property type="evidence" value="ECO:0007669"/>
    <property type="project" value="UniProtKB-KW"/>
</dbReference>
<comment type="similarity">
    <text evidence="1 2">Belongs to the peroxin-16 family.</text>
</comment>
<dbReference type="Proteomes" id="UP000237438">
    <property type="component" value="Unassembled WGS sequence"/>
</dbReference>
<dbReference type="OrthoDB" id="2021143at2759"/>
<evidence type="ECO:0000313" key="4">
    <source>
        <dbReference type="EMBL" id="POS85307.1"/>
    </source>
</evidence>
<evidence type="ECO:0000313" key="5">
    <source>
        <dbReference type="Proteomes" id="UP000237438"/>
    </source>
</evidence>
<dbReference type="PANTHER" id="PTHR13299:SF0">
    <property type="entry name" value="PEROXISOMAL MEMBRANE PROTEIN PEX16"/>
    <property type="match status" value="1"/>
</dbReference>
<evidence type="ECO:0000256" key="3">
    <source>
        <dbReference type="SAM" id="MobiDB-lite"/>
    </source>
</evidence>
<proteinExistence type="inferred from homology"/>
<accession>A0A2S4PTG5</accession>
<name>A0A2S4PTG5_9PEZI</name>
<comment type="caution">
    <text evidence="4">The sequence shown here is derived from an EMBL/GenBank/DDBJ whole genome shotgun (WGS) entry which is preliminary data.</text>
</comment>
<dbReference type="InterPro" id="IPR013919">
    <property type="entry name" value="Pex16"/>
</dbReference>
<keyword evidence="2" id="KW-0576">Peroxisome</keyword>
<dbReference type="AlphaFoldDB" id="A0A2S4PTG5"/>
<dbReference type="Pfam" id="PF08610">
    <property type="entry name" value="Pex16"/>
    <property type="match status" value="1"/>
</dbReference>
<comment type="subcellular location">
    <subcellularLocation>
        <location evidence="2">Peroxisome membrane</location>
    </subcellularLocation>
</comment>
<keyword evidence="5" id="KW-1185">Reference proteome</keyword>
<dbReference type="PANTHER" id="PTHR13299">
    <property type="entry name" value="PEROXISOMAL MEMBRANE PROTEIN PEX16"/>
    <property type="match status" value="1"/>
</dbReference>
<keyword evidence="2" id="KW-0962">Peroxisome biogenesis</keyword>
<feature type="region of interest" description="Disordered" evidence="3">
    <location>
        <begin position="170"/>
        <end position="197"/>
    </location>
</feature>